<sequence length="543" mass="62299">MSAPSIQNAKMLIVEDQPLALSYMKQSLEQLDFRNLKFADSADSAKELCTLNKFDLIVCSFGLAKKQNGYQFYEELRSKQLIRSSTAFIFISSETSPELVHSIIELQPDDFLVKPFSIKELQYRIERVLKRKQALTKINSLVDDKNYSKALKALDEELDKKEHNYTSLLLKLKGELLLKLNKLEEAKSFYKSVLSLQKFTWAKLGLVEALITNNEDVIAQKMLKTLIEKPETRLPALDLLSKLEIKLNQYENAQQFLQQAIEMAPRNINRQQSLGRVAQINHDYETSYKAHKDIAAFARHSIHDKPEVYLNAARAGIDFALSTDQSDQVTRLTRQTQQYLNDLKNQFPNAQNQAQIDVLNARVHYLKDEHHKAKQLLEQLEDEPVIRSVDSTLDKAKALHEVGLNHKAQELFNQVIAHCERHSSTADPITMHYLYQQQQEKKEITMGPRELNNHAVTQFNKGQYETALEAFTQAFRIMPKNSGIALNLLQCMSDSCAKSGSTFNSNLAKRCTTLLNQTELDNEQQIRYGKLKAKLSEMKLDFE</sequence>
<dbReference type="Pfam" id="PF13181">
    <property type="entry name" value="TPR_8"/>
    <property type="match status" value="2"/>
</dbReference>
<feature type="domain" description="Response regulatory" evidence="4">
    <location>
        <begin position="10"/>
        <end position="129"/>
    </location>
</feature>
<dbReference type="SUPFAM" id="SSF48452">
    <property type="entry name" value="TPR-like"/>
    <property type="match status" value="2"/>
</dbReference>
<evidence type="ECO:0000256" key="1">
    <source>
        <dbReference type="PROSITE-ProRule" id="PRU00169"/>
    </source>
</evidence>
<dbReference type="Pfam" id="PF00072">
    <property type="entry name" value="Response_reg"/>
    <property type="match status" value="1"/>
</dbReference>
<organism evidence="5 6">
    <name type="scientific">Pseudoalteromonas piscicida</name>
    <dbReference type="NCBI Taxonomy" id="43662"/>
    <lineage>
        <taxon>Bacteria</taxon>
        <taxon>Pseudomonadati</taxon>
        <taxon>Pseudomonadota</taxon>
        <taxon>Gammaproteobacteria</taxon>
        <taxon>Alteromonadales</taxon>
        <taxon>Pseudoalteromonadaceae</taxon>
        <taxon>Pseudoalteromonas</taxon>
    </lineage>
</organism>
<dbReference type="OrthoDB" id="7298659at2"/>
<dbReference type="PROSITE" id="PS50005">
    <property type="entry name" value="TPR"/>
    <property type="match status" value="2"/>
</dbReference>
<dbReference type="SMART" id="SM00448">
    <property type="entry name" value="REC"/>
    <property type="match status" value="1"/>
</dbReference>
<dbReference type="InterPro" id="IPR001789">
    <property type="entry name" value="Sig_transdc_resp-reg_receiver"/>
</dbReference>
<dbReference type="AlphaFoldDB" id="A0A2A5JK72"/>
<dbReference type="InterPro" id="IPR052048">
    <property type="entry name" value="ST_Response_Regulator"/>
</dbReference>
<evidence type="ECO:0000313" key="6">
    <source>
        <dbReference type="Proteomes" id="UP000228621"/>
    </source>
</evidence>
<dbReference type="InterPro" id="IPR011990">
    <property type="entry name" value="TPR-like_helical_dom_sf"/>
</dbReference>
<keyword evidence="2" id="KW-0802">TPR repeat</keyword>
<keyword evidence="6" id="KW-1185">Reference proteome</keyword>
<dbReference type="InterPro" id="IPR019734">
    <property type="entry name" value="TPR_rpt"/>
</dbReference>
<dbReference type="GO" id="GO:0000160">
    <property type="term" value="P:phosphorelay signal transduction system"/>
    <property type="evidence" value="ECO:0007669"/>
    <property type="project" value="InterPro"/>
</dbReference>
<dbReference type="CDD" id="cd17589">
    <property type="entry name" value="REC_TPR"/>
    <property type="match status" value="1"/>
</dbReference>
<feature type="repeat" description="TPR" evidence="2">
    <location>
        <begin position="448"/>
        <end position="481"/>
    </location>
</feature>
<comment type="caution">
    <text evidence="5">The sequence shown here is derived from an EMBL/GenBank/DDBJ whole genome shotgun (WGS) entry which is preliminary data.</text>
</comment>
<feature type="repeat" description="TPR" evidence="2">
    <location>
        <begin position="234"/>
        <end position="267"/>
    </location>
</feature>
<dbReference type="EMBL" id="NKHF01000102">
    <property type="protein sequence ID" value="PCK29845.1"/>
    <property type="molecule type" value="Genomic_DNA"/>
</dbReference>
<protein>
    <recommendedName>
        <fullName evidence="4">Response regulatory domain-containing protein</fullName>
    </recommendedName>
</protein>
<reference evidence="6" key="1">
    <citation type="journal article" date="2019" name="Genome Announc.">
        <title>Draft Genome Sequence of Pseudoalteromonas piscicida Strain 36Y ROTHPW, an Hypersaline Seawater Isolate from the South Coast of Sonora, Mexico.</title>
        <authorList>
            <person name="Sanchez-Diaz R."/>
            <person name="Molina-Garza Z.J."/>
            <person name="Cruz-Suarez L.E."/>
            <person name="Selvin J."/>
            <person name="Kiran G.S."/>
            <person name="Ibarra-Gamez J.C."/>
            <person name="Gomez-Gil B."/>
            <person name="Galaviz-Silva L."/>
        </authorList>
    </citation>
    <scope>NUCLEOTIDE SEQUENCE [LARGE SCALE GENOMIC DNA]</scope>
    <source>
        <strain evidence="6">36Y_RITHPW</strain>
    </source>
</reference>
<evidence type="ECO:0000256" key="3">
    <source>
        <dbReference type="SAM" id="Coils"/>
    </source>
</evidence>
<dbReference type="PANTHER" id="PTHR43228">
    <property type="entry name" value="TWO-COMPONENT RESPONSE REGULATOR"/>
    <property type="match status" value="1"/>
</dbReference>
<dbReference type="Gene3D" id="3.40.50.2300">
    <property type="match status" value="1"/>
</dbReference>
<comment type="caution">
    <text evidence="1">Lacks conserved residue(s) required for the propagation of feature annotation.</text>
</comment>
<name>A0A2A5JK72_PSEO7</name>
<proteinExistence type="predicted"/>
<dbReference type="PROSITE" id="PS50110">
    <property type="entry name" value="RESPONSE_REGULATORY"/>
    <property type="match status" value="1"/>
</dbReference>
<gene>
    <name evidence="5" type="ORF">CEX98_20885</name>
</gene>
<dbReference type="PANTHER" id="PTHR43228:SF1">
    <property type="entry name" value="TWO-COMPONENT RESPONSE REGULATOR ARR22"/>
    <property type="match status" value="1"/>
</dbReference>
<dbReference type="Proteomes" id="UP000228621">
    <property type="component" value="Unassembled WGS sequence"/>
</dbReference>
<evidence type="ECO:0000259" key="4">
    <source>
        <dbReference type="PROSITE" id="PS50110"/>
    </source>
</evidence>
<dbReference type="InterPro" id="IPR011006">
    <property type="entry name" value="CheY-like_superfamily"/>
</dbReference>
<dbReference type="SMART" id="SM00028">
    <property type="entry name" value="TPR"/>
    <property type="match status" value="4"/>
</dbReference>
<evidence type="ECO:0000256" key="2">
    <source>
        <dbReference type="PROSITE-ProRule" id="PRU00339"/>
    </source>
</evidence>
<dbReference type="RefSeq" id="WP_099643935.1">
    <property type="nucleotide sequence ID" value="NZ_JAQPZX010000037.1"/>
</dbReference>
<dbReference type="Gene3D" id="1.25.40.10">
    <property type="entry name" value="Tetratricopeptide repeat domain"/>
    <property type="match status" value="2"/>
</dbReference>
<evidence type="ECO:0000313" key="5">
    <source>
        <dbReference type="EMBL" id="PCK29845.1"/>
    </source>
</evidence>
<keyword evidence="3" id="KW-0175">Coiled coil</keyword>
<feature type="coiled-coil region" evidence="3">
    <location>
        <begin position="118"/>
        <end position="171"/>
    </location>
</feature>
<dbReference type="SUPFAM" id="SSF52172">
    <property type="entry name" value="CheY-like"/>
    <property type="match status" value="1"/>
</dbReference>
<accession>A0A2A5JK72</accession>